<organism evidence="2 3">
    <name type="scientific">Parazoarcus communis SWub3 = DSM 12120</name>
    <dbReference type="NCBI Taxonomy" id="1121029"/>
    <lineage>
        <taxon>Bacteria</taxon>
        <taxon>Pseudomonadati</taxon>
        <taxon>Pseudomonadota</taxon>
        <taxon>Betaproteobacteria</taxon>
        <taxon>Rhodocyclales</taxon>
        <taxon>Zoogloeaceae</taxon>
        <taxon>Parazoarcus</taxon>
    </lineage>
</organism>
<proteinExistence type="predicted"/>
<evidence type="ECO:0000313" key="2">
    <source>
        <dbReference type="EMBL" id="PZA14291.1"/>
    </source>
</evidence>
<keyword evidence="1" id="KW-1133">Transmembrane helix</keyword>
<accession>A0A323UPS2</accession>
<evidence type="ECO:0000256" key="1">
    <source>
        <dbReference type="SAM" id="Phobius"/>
    </source>
</evidence>
<feature type="transmembrane region" description="Helical" evidence="1">
    <location>
        <begin position="57"/>
        <end position="79"/>
    </location>
</feature>
<comment type="caution">
    <text evidence="2">The sequence shown here is derived from an EMBL/GenBank/DDBJ whole genome shotgun (WGS) entry which is preliminary data.</text>
</comment>
<feature type="transmembrane region" description="Helical" evidence="1">
    <location>
        <begin position="27"/>
        <end position="45"/>
    </location>
</feature>
<keyword evidence="3" id="KW-1185">Reference proteome</keyword>
<keyword evidence="1" id="KW-0472">Membrane</keyword>
<reference evidence="2 3" key="1">
    <citation type="submission" date="2018-06" db="EMBL/GenBank/DDBJ databases">
        <title>Azoarcus communis strain SWub3 genome.</title>
        <authorList>
            <person name="Zorraquino Salvo V."/>
            <person name="Toubiana D."/>
            <person name="Blumwald E."/>
        </authorList>
    </citation>
    <scope>NUCLEOTIDE SEQUENCE [LARGE SCALE GENOMIC DNA]</scope>
    <source>
        <strain evidence="2 3">SWub3</strain>
    </source>
</reference>
<sequence length="95" mass="10637">MLILLAWVCHVMMSINWVIDKPVKRWVPVYGTLAGIMGLMLWPVADSTVNDFAITDILRAAAMGLALILPCFLLAIHLVRFHLRAQSGRENSYVS</sequence>
<name>A0A323UPS2_9RHOO</name>
<dbReference type="EMBL" id="QKOE01000043">
    <property type="protein sequence ID" value="PZA14291.1"/>
    <property type="molecule type" value="Genomic_DNA"/>
</dbReference>
<keyword evidence="1" id="KW-0812">Transmembrane</keyword>
<dbReference type="AlphaFoldDB" id="A0A323UPS2"/>
<evidence type="ECO:0000313" key="3">
    <source>
        <dbReference type="Proteomes" id="UP000248259"/>
    </source>
</evidence>
<dbReference type="Proteomes" id="UP000248259">
    <property type="component" value="Unassembled WGS sequence"/>
</dbReference>
<gene>
    <name evidence="2" type="ORF">DNK49_22620</name>
</gene>
<protein>
    <submittedName>
        <fullName evidence="2">Uncharacterized protein</fullName>
    </submittedName>
</protein>